<dbReference type="SUPFAM" id="SSF53790">
    <property type="entry name" value="Tetrapyrrole methylase"/>
    <property type="match status" value="1"/>
</dbReference>
<organism evidence="8 9">
    <name type="scientific">Luteococcus japonicus LSP_Lj1</name>
    <dbReference type="NCBI Taxonomy" id="1255658"/>
    <lineage>
        <taxon>Bacteria</taxon>
        <taxon>Bacillati</taxon>
        <taxon>Actinomycetota</taxon>
        <taxon>Actinomycetes</taxon>
        <taxon>Propionibacteriales</taxon>
        <taxon>Propionibacteriaceae</taxon>
        <taxon>Luteococcus</taxon>
    </lineage>
</organism>
<dbReference type="PANTHER" id="PTHR45790:SF3">
    <property type="entry name" value="S-ADENOSYL-L-METHIONINE-DEPENDENT UROPORPHYRINOGEN III METHYLTRANSFERASE, CHLOROPLASTIC"/>
    <property type="match status" value="1"/>
</dbReference>
<dbReference type="InterPro" id="IPR000878">
    <property type="entry name" value="4pyrrol_Mease"/>
</dbReference>
<evidence type="ECO:0000259" key="7">
    <source>
        <dbReference type="Pfam" id="PF00590"/>
    </source>
</evidence>
<evidence type="ECO:0000256" key="4">
    <source>
        <dbReference type="ARBA" id="ARBA00022691"/>
    </source>
</evidence>
<feature type="compositionally biased region" description="Polar residues" evidence="6">
    <location>
        <begin position="13"/>
        <end position="25"/>
    </location>
</feature>
<dbReference type="Proteomes" id="UP000188342">
    <property type="component" value="Unassembled WGS sequence"/>
</dbReference>
<dbReference type="EC" id="2.1.1.107" evidence="1"/>
<gene>
    <name evidence="8" type="ORF">FM114_14055</name>
</gene>
<evidence type="ECO:0000256" key="5">
    <source>
        <dbReference type="ARBA" id="ARBA00023244"/>
    </source>
</evidence>
<accession>A0A1R4KFU9</accession>
<keyword evidence="2 8" id="KW-0489">Methyltransferase</keyword>
<dbReference type="NCBIfam" id="TIGR01469">
    <property type="entry name" value="cobA_cysG_Cterm"/>
    <property type="match status" value="1"/>
</dbReference>
<dbReference type="CDD" id="cd11642">
    <property type="entry name" value="SUMT"/>
    <property type="match status" value="1"/>
</dbReference>
<keyword evidence="9" id="KW-1185">Reference proteome</keyword>
<dbReference type="FunFam" id="3.30.950.10:FF:000001">
    <property type="entry name" value="Siroheme synthase"/>
    <property type="match status" value="1"/>
</dbReference>
<name>A0A1R4KFU9_9ACTN</name>
<sequence>MIENLPHKEEQMNHQLPHSTATTGTLAPLEPGTVTLVGGGPGDPGLLTVAGLRALEQADVVLVDHLAPQDSLASCRPDCEQVWVGKLPRGEFVPQERINELLVEHAQAGRRVVRFKGGDNFVFGRGGEEWQACAEAGIAVRIIPGVTSSVAAPALAGIPVTHRSMVQGFTVVSGHVPPGDPRSQLDWAALASTRTTLVVLMGVKYLPQIVAELQTHGMDPATPVAVVVKAGHPDMRQVRGSLADIAELAQQVTPPAVTVIGEVAGLVWG</sequence>
<dbReference type="InterPro" id="IPR006366">
    <property type="entry name" value="CobA/CysG_C"/>
</dbReference>
<dbReference type="Gene3D" id="3.30.950.10">
    <property type="entry name" value="Methyltransferase, Cobalt-precorrin-4 Transmethylase, Domain 2"/>
    <property type="match status" value="1"/>
</dbReference>
<keyword evidence="3 8" id="KW-0808">Transferase</keyword>
<keyword evidence="8" id="KW-0456">Lyase</keyword>
<proteinExistence type="predicted"/>
<feature type="compositionally biased region" description="Basic and acidic residues" evidence="6">
    <location>
        <begin position="1"/>
        <end position="12"/>
    </location>
</feature>
<dbReference type="FunFam" id="3.40.1010.10:FF:000001">
    <property type="entry name" value="Siroheme synthase"/>
    <property type="match status" value="1"/>
</dbReference>
<dbReference type="AlphaFoldDB" id="A0A1R4KFU9"/>
<dbReference type="InterPro" id="IPR050161">
    <property type="entry name" value="Siro_Cobalamin_biosynth"/>
</dbReference>
<dbReference type="GO" id="GO:0032259">
    <property type="term" value="P:methylation"/>
    <property type="evidence" value="ECO:0007669"/>
    <property type="project" value="UniProtKB-KW"/>
</dbReference>
<dbReference type="Pfam" id="PF00590">
    <property type="entry name" value="TP_methylase"/>
    <property type="match status" value="1"/>
</dbReference>
<evidence type="ECO:0000256" key="6">
    <source>
        <dbReference type="SAM" id="MobiDB-lite"/>
    </source>
</evidence>
<dbReference type="GO" id="GO:0004851">
    <property type="term" value="F:uroporphyrin-III C-methyltransferase activity"/>
    <property type="evidence" value="ECO:0007669"/>
    <property type="project" value="UniProtKB-EC"/>
</dbReference>
<dbReference type="NCBIfam" id="NF004790">
    <property type="entry name" value="PRK06136.1"/>
    <property type="match status" value="1"/>
</dbReference>
<evidence type="ECO:0000313" key="8">
    <source>
        <dbReference type="EMBL" id="SJN43186.1"/>
    </source>
</evidence>
<dbReference type="GO" id="GO:0019354">
    <property type="term" value="P:siroheme biosynthetic process"/>
    <property type="evidence" value="ECO:0007669"/>
    <property type="project" value="InterPro"/>
</dbReference>
<keyword evidence="5" id="KW-0627">Porphyrin biosynthesis</keyword>
<dbReference type="PANTHER" id="PTHR45790">
    <property type="entry name" value="SIROHEME SYNTHASE-RELATED"/>
    <property type="match status" value="1"/>
</dbReference>
<dbReference type="STRING" id="1255658.FM114_14055"/>
<dbReference type="GO" id="GO:0016491">
    <property type="term" value="F:oxidoreductase activity"/>
    <property type="evidence" value="ECO:0007669"/>
    <property type="project" value="UniProtKB-KW"/>
</dbReference>
<dbReference type="Gene3D" id="3.40.1010.10">
    <property type="entry name" value="Cobalt-precorrin-4 Transmethylase, Domain 1"/>
    <property type="match status" value="1"/>
</dbReference>
<dbReference type="EMBL" id="FUKQ01000052">
    <property type="protein sequence ID" value="SJN43186.1"/>
    <property type="molecule type" value="Genomic_DNA"/>
</dbReference>
<dbReference type="InterPro" id="IPR035996">
    <property type="entry name" value="4pyrrol_Methylase_sf"/>
</dbReference>
<protein>
    <recommendedName>
        <fullName evidence="1">uroporphyrinogen-III C-methyltransferase</fullName>
        <ecNumber evidence="1">2.1.1.107</ecNumber>
    </recommendedName>
</protein>
<dbReference type="InterPro" id="IPR014776">
    <property type="entry name" value="4pyrrole_Mease_sub2"/>
</dbReference>
<evidence type="ECO:0000256" key="2">
    <source>
        <dbReference type="ARBA" id="ARBA00022603"/>
    </source>
</evidence>
<feature type="region of interest" description="Disordered" evidence="6">
    <location>
        <begin position="1"/>
        <end position="28"/>
    </location>
</feature>
<evidence type="ECO:0000256" key="3">
    <source>
        <dbReference type="ARBA" id="ARBA00022679"/>
    </source>
</evidence>
<evidence type="ECO:0000313" key="9">
    <source>
        <dbReference type="Proteomes" id="UP000188342"/>
    </source>
</evidence>
<keyword evidence="8" id="KW-0560">Oxidoreductase</keyword>
<keyword evidence="4" id="KW-0949">S-adenosyl-L-methionine</keyword>
<dbReference type="InterPro" id="IPR014777">
    <property type="entry name" value="4pyrrole_Mease_sub1"/>
</dbReference>
<feature type="domain" description="Tetrapyrrole methylase" evidence="7">
    <location>
        <begin position="33"/>
        <end position="245"/>
    </location>
</feature>
<reference evidence="8 9" key="1">
    <citation type="submission" date="2017-02" db="EMBL/GenBank/DDBJ databases">
        <authorList>
            <person name="Peterson S.W."/>
        </authorList>
    </citation>
    <scope>NUCLEOTIDE SEQUENCE [LARGE SCALE GENOMIC DNA]</scope>
    <source>
        <strain evidence="8 9">LSP_Lj1</strain>
    </source>
</reference>
<evidence type="ECO:0000256" key="1">
    <source>
        <dbReference type="ARBA" id="ARBA00012162"/>
    </source>
</evidence>
<dbReference type="GO" id="GO:0016829">
    <property type="term" value="F:lyase activity"/>
    <property type="evidence" value="ECO:0007669"/>
    <property type="project" value="UniProtKB-KW"/>
</dbReference>